<name>A0A4V0Z1G7_9MICO</name>
<sequence length="394" mass="40963">MHASRGAGRVSGQRHLRAVGAAGDVPAAAPGPPHPARLSPHQLRDLRRARRAAVWVGVVLPLALTAAAAAILVAWSPRLPDPMATHWSGSGGPDGFMSPMAGILVFAGLGVGMSLLLGLLAVFGGGTGGSGARGGRGPGLVWSGMNRFLAAVSLWTVVLLMVLAVLSAQIQLDLSDARDAPGIGGAMWIAFGAAFAAGTVGFVAQPGVRVDVPATAEALAIELDEGERAVWTATIRPSAILVWVIAATVLLTLGTTIWLFLLGEPLAWMNLGITVLLIVLFSVGSWYRVRIDSGGLVARSLVGRPSFRVPTADVARVDARELNPFAEWGGWGLRWVPGTGFGIVMRTGEGILVTRRDGRIFAVTVDDAATGAALLEAVAERAARKQESNVRGDR</sequence>
<feature type="transmembrane region" description="Helical" evidence="1">
    <location>
        <begin position="267"/>
        <end position="289"/>
    </location>
</feature>
<keyword evidence="1" id="KW-0812">Transmembrane</keyword>
<feature type="transmembrane region" description="Helical" evidence="1">
    <location>
        <begin position="96"/>
        <end position="127"/>
    </location>
</feature>
<proteinExistence type="predicted"/>
<feature type="transmembrane region" description="Helical" evidence="1">
    <location>
        <begin position="182"/>
        <end position="204"/>
    </location>
</feature>
<keyword evidence="1" id="KW-0472">Membrane</keyword>
<dbReference type="EMBL" id="CP035806">
    <property type="protein sequence ID" value="QBE48349.1"/>
    <property type="molecule type" value="Genomic_DNA"/>
</dbReference>
<feature type="transmembrane region" description="Helical" evidence="1">
    <location>
        <begin position="148"/>
        <end position="170"/>
    </location>
</feature>
<evidence type="ECO:0000313" key="4">
    <source>
        <dbReference type="Proteomes" id="UP000289260"/>
    </source>
</evidence>
<gene>
    <name evidence="3" type="ORF">EVS81_05435</name>
</gene>
<evidence type="ECO:0000256" key="1">
    <source>
        <dbReference type="SAM" id="Phobius"/>
    </source>
</evidence>
<keyword evidence="1" id="KW-1133">Transmembrane helix</keyword>
<protein>
    <submittedName>
        <fullName evidence="3">DUF1648 domain-containing protein</fullName>
    </submittedName>
</protein>
<accession>A0A4V0Z1G7</accession>
<dbReference type="Pfam" id="PF07853">
    <property type="entry name" value="DUF1648"/>
    <property type="match status" value="1"/>
</dbReference>
<evidence type="ECO:0000259" key="2">
    <source>
        <dbReference type="Pfam" id="PF07853"/>
    </source>
</evidence>
<evidence type="ECO:0000313" key="3">
    <source>
        <dbReference type="EMBL" id="QBE48349.1"/>
    </source>
</evidence>
<feature type="transmembrane region" description="Helical" evidence="1">
    <location>
        <begin position="52"/>
        <end position="76"/>
    </location>
</feature>
<feature type="domain" description="DUF1648" evidence="2">
    <location>
        <begin position="64"/>
        <end position="110"/>
    </location>
</feature>
<feature type="transmembrane region" description="Helical" evidence="1">
    <location>
        <begin position="240"/>
        <end position="261"/>
    </location>
</feature>
<dbReference type="OrthoDB" id="3178004at2"/>
<reference evidence="3 4" key="1">
    <citation type="submission" date="2019-02" db="EMBL/GenBank/DDBJ databases">
        <authorList>
            <person name="Sun L."/>
            <person name="Pan D."/>
            <person name="Wu X."/>
        </authorList>
    </citation>
    <scope>NUCLEOTIDE SEQUENCE [LARGE SCALE GENOMIC DNA]</scope>
    <source>
        <strain evidence="3 4">JW-1</strain>
    </source>
</reference>
<dbReference type="InterPro" id="IPR012867">
    <property type="entry name" value="DUF1648"/>
</dbReference>
<organism evidence="3 4">
    <name type="scientific">Leucobacter triazinivorans</name>
    <dbReference type="NCBI Taxonomy" id="1784719"/>
    <lineage>
        <taxon>Bacteria</taxon>
        <taxon>Bacillati</taxon>
        <taxon>Actinomycetota</taxon>
        <taxon>Actinomycetes</taxon>
        <taxon>Micrococcales</taxon>
        <taxon>Microbacteriaceae</taxon>
        <taxon>Leucobacter</taxon>
    </lineage>
</organism>
<dbReference type="AlphaFoldDB" id="A0A4V0Z1G7"/>
<dbReference type="KEGG" id="ltr:EVS81_05435"/>
<keyword evidence="4" id="KW-1185">Reference proteome</keyword>
<dbReference type="Proteomes" id="UP000289260">
    <property type="component" value="Chromosome"/>
</dbReference>